<gene>
    <name evidence="1" type="ORF">TSOC_011530</name>
</gene>
<dbReference type="EMBL" id="PGGS01000647">
    <property type="protein sequence ID" value="PNH02486.1"/>
    <property type="molecule type" value="Genomic_DNA"/>
</dbReference>
<reference evidence="1 2" key="1">
    <citation type="journal article" date="2017" name="Mol. Biol. Evol.">
        <title>The 4-celled Tetrabaena socialis nuclear genome reveals the essential components for genetic control of cell number at the origin of multicellularity in the volvocine lineage.</title>
        <authorList>
            <person name="Featherston J."/>
            <person name="Arakaki Y."/>
            <person name="Hanschen E.R."/>
            <person name="Ferris P.J."/>
            <person name="Michod R.E."/>
            <person name="Olson B.J.S.C."/>
            <person name="Nozaki H."/>
            <person name="Durand P.M."/>
        </authorList>
    </citation>
    <scope>NUCLEOTIDE SEQUENCE [LARGE SCALE GENOMIC DNA]</scope>
    <source>
        <strain evidence="1 2">NIES-571</strain>
    </source>
</reference>
<accession>A0A2J7ZQE9</accession>
<keyword evidence="2" id="KW-1185">Reference proteome</keyword>
<evidence type="ECO:0000313" key="1">
    <source>
        <dbReference type="EMBL" id="PNH02486.1"/>
    </source>
</evidence>
<evidence type="ECO:0000313" key="2">
    <source>
        <dbReference type="Proteomes" id="UP000236333"/>
    </source>
</evidence>
<dbReference type="AlphaFoldDB" id="A0A2J7ZQE9"/>
<protein>
    <submittedName>
        <fullName evidence="1">Uncharacterized protein</fullName>
    </submittedName>
</protein>
<comment type="caution">
    <text evidence="1">The sequence shown here is derived from an EMBL/GenBank/DDBJ whole genome shotgun (WGS) entry which is preliminary data.</text>
</comment>
<sequence length="130" mass="13709">MSLYRLICSRKISRFLAMKSDMFSFSFRRSSVPTLDAASVPAGLVPFAGRSSRSNVRVSAVATACICAAKVVLSATPTVAAMSLLCSFRAFSSSLNLKISSSAGIAKGEESWPLPAIEFSIVAILEPATP</sequence>
<organism evidence="1 2">
    <name type="scientific">Tetrabaena socialis</name>
    <dbReference type="NCBI Taxonomy" id="47790"/>
    <lineage>
        <taxon>Eukaryota</taxon>
        <taxon>Viridiplantae</taxon>
        <taxon>Chlorophyta</taxon>
        <taxon>core chlorophytes</taxon>
        <taxon>Chlorophyceae</taxon>
        <taxon>CS clade</taxon>
        <taxon>Chlamydomonadales</taxon>
        <taxon>Tetrabaenaceae</taxon>
        <taxon>Tetrabaena</taxon>
    </lineage>
</organism>
<proteinExistence type="predicted"/>
<dbReference type="Proteomes" id="UP000236333">
    <property type="component" value="Unassembled WGS sequence"/>
</dbReference>
<name>A0A2J7ZQE9_9CHLO</name>